<dbReference type="AlphaFoldDB" id="A0A1V6N4N6"/>
<organism evidence="2 3">
    <name type="scientific">Methanobrevibacter arboriphilus JCM 13429 = DSM 1125</name>
    <dbReference type="NCBI Taxonomy" id="1300164"/>
    <lineage>
        <taxon>Archaea</taxon>
        <taxon>Methanobacteriati</taxon>
        <taxon>Methanobacteriota</taxon>
        <taxon>Methanomada group</taxon>
        <taxon>Methanobacteria</taxon>
        <taxon>Methanobacteriales</taxon>
        <taxon>Methanobacteriaceae</taxon>
        <taxon>Methanobrevibacter</taxon>
    </lineage>
</organism>
<accession>A0A1V6N4N6</accession>
<evidence type="ECO:0000313" key="2">
    <source>
        <dbReference type="EMBL" id="OQD59436.1"/>
    </source>
</evidence>
<keyword evidence="1" id="KW-0812">Transmembrane</keyword>
<dbReference type="RefSeq" id="WP_080459669.1">
    <property type="nucleotide sequence ID" value="NZ_JXMW01000003.1"/>
</dbReference>
<evidence type="ECO:0000313" key="3">
    <source>
        <dbReference type="Proteomes" id="UP000191661"/>
    </source>
</evidence>
<keyword evidence="3" id="KW-1185">Reference proteome</keyword>
<gene>
    <name evidence="2" type="ORF">MBBAR_3c00920</name>
</gene>
<proteinExistence type="predicted"/>
<feature type="transmembrane region" description="Helical" evidence="1">
    <location>
        <begin position="62"/>
        <end position="95"/>
    </location>
</feature>
<protein>
    <submittedName>
        <fullName evidence="2">Uncharacterized protein</fullName>
    </submittedName>
</protein>
<sequence>MKRLLDKFNFIFLSFVYFIAVSLILYFIDLNLKIIFFVGSIIIWFLIFLYRDVFIPRIPKLVLLFFSILVMGCIFLFNLDIFYSFFCLAIVYSLMESYYNPDISNVDRFKNWKNNASILIIVIGGVFLSAVLAYLIFSALSFI</sequence>
<keyword evidence="1" id="KW-1133">Transmembrane helix</keyword>
<comment type="caution">
    <text evidence="2">The sequence shown here is derived from an EMBL/GenBank/DDBJ whole genome shotgun (WGS) entry which is preliminary data.</text>
</comment>
<evidence type="ECO:0000256" key="1">
    <source>
        <dbReference type="SAM" id="Phobius"/>
    </source>
</evidence>
<reference evidence="2 3" key="1">
    <citation type="submission" date="2014-12" db="EMBL/GenBank/DDBJ databases">
        <title>Genome sequence of Methanobrevibacter arboriphilicus DH1, DSM1125.</title>
        <authorList>
            <person name="Poehlein A."/>
            <person name="Thauer R.K."/>
            <person name="Seedorf H."/>
            <person name="Daniel R."/>
        </authorList>
    </citation>
    <scope>NUCLEOTIDE SEQUENCE [LARGE SCALE GENOMIC DNA]</scope>
    <source>
        <strain evidence="2 3">DH1</strain>
    </source>
</reference>
<name>A0A1V6N4N6_METAZ</name>
<keyword evidence="1" id="KW-0472">Membrane</keyword>
<feature type="transmembrane region" description="Helical" evidence="1">
    <location>
        <begin position="7"/>
        <end position="28"/>
    </location>
</feature>
<feature type="transmembrane region" description="Helical" evidence="1">
    <location>
        <begin position="115"/>
        <end position="137"/>
    </location>
</feature>
<feature type="transmembrane region" description="Helical" evidence="1">
    <location>
        <begin position="34"/>
        <end position="50"/>
    </location>
</feature>
<dbReference type="EMBL" id="JXMW01000003">
    <property type="protein sequence ID" value="OQD59436.1"/>
    <property type="molecule type" value="Genomic_DNA"/>
</dbReference>
<dbReference type="Proteomes" id="UP000191661">
    <property type="component" value="Unassembled WGS sequence"/>
</dbReference>